<dbReference type="GeneID" id="17287606"/>
<evidence type="ECO:0000256" key="2">
    <source>
        <dbReference type="SAM" id="Phobius"/>
    </source>
</evidence>
<reference evidence="5" key="3">
    <citation type="submission" date="2016-03" db="UniProtKB">
        <authorList>
            <consortium name="EnsemblProtists"/>
        </authorList>
    </citation>
    <scope>IDENTIFICATION</scope>
</reference>
<gene>
    <name evidence="4" type="ORF">GUITHDRAFT_149622</name>
</gene>
<dbReference type="HOGENOM" id="CLU_706870_0_0_1"/>
<evidence type="ECO:0000313" key="4">
    <source>
        <dbReference type="EMBL" id="EKX30886.1"/>
    </source>
</evidence>
<reference evidence="4 6" key="1">
    <citation type="journal article" date="2012" name="Nature">
        <title>Algal genomes reveal evolutionary mosaicism and the fate of nucleomorphs.</title>
        <authorList>
            <consortium name="DOE Joint Genome Institute"/>
            <person name="Curtis B.A."/>
            <person name="Tanifuji G."/>
            <person name="Burki F."/>
            <person name="Gruber A."/>
            <person name="Irimia M."/>
            <person name="Maruyama S."/>
            <person name="Arias M.C."/>
            <person name="Ball S.G."/>
            <person name="Gile G.H."/>
            <person name="Hirakawa Y."/>
            <person name="Hopkins J.F."/>
            <person name="Kuo A."/>
            <person name="Rensing S.A."/>
            <person name="Schmutz J."/>
            <person name="Symeonidi A."/>
            <person name="Elias M."/>
            <person name="Eveleigh R.J."/>
            <person name="Herman E.K."/>
            <person name="Klute M.J."/>
            <person name="Nakayama T."/>
            <person name="Obornik M."/>
            <person name="Reyes-Prieto A."/>
            <person name="Armbrust E.V."/>
            <person name="Aves S.J."/>
            <person name="Beiko R.G."/>
            <person name="Coutinho P."/>
            <person name="Dacks J.B."/>
            <person name="Durnford D.G."/>
            <person name="Fast N.M."/>
            <person name="Green B.R."/>
            <person name="Grisdale C.J."/>
            <person name="Hempel F."/>
            <person name="Henrissat B."/>
            <person name="Hoppner M.P."/>
            <person name="Ishida K."/>
            <person name="Kim E."/>
            <person name="Koreny L."/>
            <person name="Kroth P.G."/>
            <person name="Liu Y."/>
            <person name="Malik S.B."/>
            <person name="Maier U.G."/>
            <person name="McRose D."/>
            <person name="Mock T."/>
            <person name="Neilson J.A."/>
            <person name="Onodera N.T."/>
            <person name="Poole A.M."/>
            <person name="Pritham E.J."/>
            <person name="Richards T.A."/>
            <person name="Rocap G."/>
            <person name="Roy S.W."/>
            <person name="Sarai C."/>
            <person name="Schaack S."/>
            <person name="Shirato S."/>
            <person name="Slamovits C.H."/>
            <person name="Spencer D.F."/>
            <person name="Suzuki S."/>
            <person name="Worden A.Z."/>
            <person name="Zauner S."/>
            <person name="Barry K."/>
            <person name="Bell C."/>
            <person name="Bharti A.K."/>
            <person name="Crow J.A."/>
            <person name="Grimwood J."/>
            <person name="Kramer R."/>
            <person name="Lindquist E."/>
            <person name="Lucas S."/>
            <person name="Salamov A."/>
            <person name="McFadden G.I."/>
            <person name="Lane C.E."/>
            <person name="Keeling P.J."/>
            <person name="Gray M.W."/>
            <person name="Grigoriev I.V."/>
            <person name="Archibald J.M."/>
        </authorList>
    </citation>
    <scope>NUCLEOTIDE SEQUENCE</scope>
    <source>
        <strain evidence="4 6">CCMP2712</strain>
    </source>
</reference>
<keyword evidence="3" id="KW-0732">Signal</keyword>
<feature type="chain" id="PRO_5008769584" evidence="3">
    <location>
        <begin position="24"/>
        <end position="391"/>
    </location>
</feature>
<protein>
    <submittedName>
        <fullName evidence="4 5">Uncharacterized protein</fullName>
    </submittedName>
</protein>
<dbReference type="AlphaFoldDB" id="L1I3U0"/>
<proteinExistence type="predicted"/>
<keyword evidence="6" id="KW-1185">Reference proteome</keyword>
<feature type="transmembrane region" description="Helical" evidence="2">
    <location>
        <begin position="124"/>
        <end position="143"/>
    </location>
</feature>
<feature type="compositionally biased region" description="Basic residues" evidence="1">
    <location>
        <begin position="373"/>
        <end position="391"/>
    </location>
</feature>
<keyword evidence="2" id="KW-1133">Transmembrane helix</keyword>
<reference evidence="6" key="2">
    <citation type="submission" date="2012-11" db="EMBL/GenBank/DDBJ databases">
        <authorList>
            <person name="Kuo A."/>
            <person name="Curtis B.A."/>
            <person name="Tanifuji G."/>
            <person name="Burki F."/>
            <person name="Gruber A."/>
            <person name="Irimia M."/>
            <person name="Maruyama S."/>
            <person name="Arias M.C."/>
            <person name="Ball S.G."/>
            <person name="Gile G.H."/>
            <person name="Hirakawa Y."/>
            <person name="Hopkins J.F."/>
            <person name="Rensing S.A."/>
            <person name="Schmutz J."/>
            <person name="Symeonidi A."/>
            <person name="Elias M."/>
            <person name="Eveleigh R.J."/>
            <person name="Herman E.K."/>
            <person name="Klute M.J."/>
            <person name="Nakayama T."/>
            <person name="Obornik M."/>
            <person name="Reyes-Prieto A."/>
            <person name="Armbrust E.V."/>
            <person name="Aves S.J."/>
            <person name="Beiko R.G."/>
            <person name="Coutinho P."/>
            <person name="Dacks J.B."/>
            <person name="Durnford D.G."/>
            <person name="Fast N.M."/>
            <person name="Green B.R."/>
            <person name="Grisdale C."/>
            <person name="Hempe F."/>
            <person name="Henrissat B."/>
            <person name="Hoppner M.P."/>
            <person name="Ishida K.-I."/>
            <person name="Kim E."/>
            <person name="Koreny L."/>
            <person name="Kroth P.G."/>
            <person name="Liu Y."/>
            <person name="Malik S.-B."/>
            <person name="Maier U.G."/>
            <person name="McRose D."/>
            <person name="Mock T."/>
            <person name="Neilson J.A."/>
            <person name="Onodera N.T."/>
            <person name="Poole A.M."/>
            <person name="Pritham E.J."/>
            <person name="Richards T.A."/>
            <person name="Rocap G."/>
            <person name="Roy S.W."/>
            <person name="Sarai C."/>
            <person name="Schaack S."/>
            <person name="Shirato S."/>
            <person name="Slamovits C.H."/>
            <person name="Spencer D.F."/>
            <person name="Suzuki S."/>
            <person name="Worden A.Z."/>
            <person name="Zauner S."/>
            <person name="Barry K."/>
            <person name="Bell C."/>
            <person name="Bharti A.K."/>
            <person name="Crow J.A."/>
            <person name="Grimwood J."/>
            <person name="Kramer R."/>
            <person name="Lindquist E."/>
            <person name="Lucas S."/>
            <person name="Salamov A."/>
            <person name="McFadden G.I."/>
            <person name="Lane C.E."/>
            <person name="Keeling P.J."/>
            <person name="Gray M.W."/>
            <person name="Grigoriev I.V."/>
            <person name="Archibald J.M."/>
        </authorList>
    </citation>
    <scope>NUCLEOTIDE SEQUENCE</scope>
    <source>
        <strain evidence="6">CCMP2712</strain>
    </source>
</reference>
<evidence type="ECO:0000256" key="1">
    <source>
        <dbReference type="SAM" id="MobiDB-lite"/>
    </source>
</evidence>
<keyword evidence="2" id="KW-0472">Membrane</keyword>
<organism evidence="4">
    <name type="scientific">Guillardia theta (strain CCMP2712)</name>
    <name type="common">Cryptophyte</name>
    <dbReference type="NCBI Taxonomy" id="905079"/>
    <lineage>
        <taxon>Eukaryota</taxon>
        <taxon>Cryptophyceae</taxon>
        <taxon>Pyrenomonadales</taxon>
        <taxon>Geminigeraceae</taxon>
        <taxon>Guillardia</taxon>
    </lineage>
</organism>
<feature type="region of interest" description="Disordered" evidence="1">
    <location>
        <begin position="158"/>
        <end position="177"/>
    </location>
</feature>
<dbReference type="Proteomes" id="UP000011087">
    <property type="component" value="Unassembled WGS sequence"/>
</dbReference>
<keyword evidence="2" id="KW-0812">Transmembrane</keyword>
<dbReference type="PANTHER" id="PTHR32195:SF26">
    <property type="entry name" value="TRYPTOPHAN OR TYROSINE TRANSPORTER PROTEIN"/>
    <property type="match status" value="1"/>
</dbReference>
<feature type="transmembrane region" description="Helical" evidence="2">
    <location>
        <begin position="68"/>
        <end position="85"/>
    </location>
</feature>
<evidence type="ECO:0000256" key="3">
    <source>
        <dbReference type="SAM" id="SignalP"/>
    </source>
</evidence>
<feature type="region of interest" description="Disordered" evidence="1">
    <location>
        <begin position="323"/>
        <end position="391"/>
    </location>
</feature>
<dbReference type="KEGG" id="gtt:GUITHDRAFT_149622"/>
<accession>L1I3U0</accession>
<dbReference type="RefSeq" id="XP_005817866.1">
    <property type="nucleotide sequence ID" value="XM_005817809.1"/>
</dbReference>
<evidence type="ECO:0000313" key="6">
    <source>
        <dbReference type="Proteomes" id="UP000011087"/>
    </source>
</evidence>
<dbReference type="PANTHER" id="PTHR32195">
    <property type="entry name" value="OS07G0662800 PROTEIN"/>
    <property type="match status" value="1"/>
</dbReference>
<name>L1I3U0_GUITC</name>
<feature type="transmembrane region" description="Helical" evidence="2">
    <location>
        <begin position="287"/>
        <end position="305"/>
    </location>
</feature>
<sequence>MATPTRRIAFALSLLLSAPLCSALPGAPADHSLLLHDKQLPSAQPLMHKLGISRLFASRTRRVEEAKLLALTFFAALPLLLISIPPPLPLRRSTTCEEEQAKETRWSLLSSSSLALLWEEASSLSRFIPSAFGMVVCWMYLVAQVKMRRMGGRAGIKGGGGGGGGGGRGGGGGGGGGGADVEQGLVVAELSLRAMRITRRSTVSIDAIASLAGGRQLANLLGVSWLVLQWASLTAQVSRGGGLIAKLLGLRSHAAGCLLLSLAFHVIVLGPDCSFRSGSVTEGVNNVLTMIFLLSLLAIIGMGAGQANFSRLLVSSFSPREAPAADAHHATDSHVPPGRPHSLQHAQRQARPHQDCGPRRLPPPPSRLPPMERRRHRARALQRRRSLHGPR</sequence>
<dbReference type="PaxDb" id="55529-EKX30886"/>
<evidence type="ECO:0000313" key="5">
    <source>
        <dbReference type="EnsemblProtists" id="EKX30886"/>
    </source>
</evidence>
<feature type="transmembrane region" description="Helical" evidence="2">
    <location>
        <begin position="248"/>
        <end position="267"/>
    </location>
</feature>
<dbReference type="EMBL" id="JH993476">
    <property type="protein sequence ID" value="EKX30886.1"/>
    <property type="molecule type" value="Genomic_DNA"/>
</dbReference>
<feature type="signal peptide" evidence="3">
    <location>
        <begin position="1"/>
        <end position="23"/>
    </location>
</feature>
<dbReference type="EnsemblProtists" id="EKX30886">
    <property type="protein sequence ID" value="EKX30886"/>
    <property type="gene ID" value="GUITHDRAFT_149622"/>
</dbReference>